<sequence>MPGYSNFLDPAFYSDLPIYNVQSQCSQNSIFSVPINISSIQMQQEVRCVQGLHLWRNSSSEVNSELYKGYKKGNSERKINEILAAYDFSNSNGNNFNVSIWYNSTFKNDTGSGPIALLRLPRLVNLASNAYLEFLQGSGTDMLFEFVKEMPKAEETQAGFSSLLGTLFFTWVILQLFPEYTTYSFCLPNSDVGCVDITVSSIYMLCFVIFGSLIGLKFFTMNEYSIQFVFYFIYINLQISLAFLVAAMFSDVKTSTVIGYIFVFGTGLLGGFLFQFFVQDTSFPRGWIIVMELYPGFSLYRGLYEFAQYAFNGNYMGTDGMRWGDLSDSNNGMREVLIIMVVEWFLVLLFAYYVDQAVSSGTGKGTFFCFQRFRKKKLSSFRLRSLRRQGSKVSIEMEKPDVGQERVKVEKLLLDSDTTHAVICDNLKKVYSGRDGNPEKFAVRGLSLALSRGDVLVCLALMVLGRPLLSIWSVYSFKL</sequence>
<dbReference type="InterPro" id="IPR026082">
    <property type="entry name" value="ABCA"/>
</dbReference>
<accession>A0A314Y9A9</accession>
<feature type="transmembrane region" description="Helical" evidence="1">
    <location>
        <begin position="158"/>
        <end position="177"/>
    </location>
</feature>
<feature type="transmembrane region" description="Helical" evidence="1">
    <location>
        <begin position="197"/>
        <end position="216"/>
    </location>
</feature>
<keyword evidence="1" id="KW-0472">Membrane</keyword>
<dbReference type="PANTHER" id="PTHR19229:SF154">
    <property type="entry name" value="ABC TRANSPORTER A FAMILY MEMBER 3-RELATED"/>
    <property type="match status" value="1"/>
</dbReference>
<dbReference type="AlphaFoldDB" id="A0A314Y9A9"/>
<feature type="transmembrane region" description="Helical" evidence="1">
    <location>
        <begin position="455"/>
        <end position="475"/>
    </location>
</feature>
<evidence type="ECO:0000313" key="2">
    <source>
        <dbReference type="EMBL" id="PQQ01321.1"/>
    </source>
</evidence>
<evidence type="ECO:0000313" key="3">
    <source>
        <dbReference type="Proteomes" id="UP000250321"/>
    </source>
</evidence>
<feature type="transmembrane region" description="Helical" evidence="1">
    <location>
        <begin position="228"/>
        <end position="249"/>
    </location>
</feature>
<dbReference type="GO" id="GO:0140359">
    <property type="term" value="F:ABC-type transporter activity"/>
    <property type="evidence" value="ECO:0007669"/>
    <property type="project" value="InterPro"/>
</dbReference>
<reference evidence="2 3" key="1">
    <citation type="submission" date="2018-02" db="EMBL/GenBank/DDBJ databases">
        <title>Draft genome of wild Prunus yedoensis var. nudiflora.</title>
        <authorList>
            <person name="Baek S."/>
            <person name="Kim J.-H."/>
            <person name="Choi K."/>
            <person name="Kim G.-B."/>
            <person name="Cho A."/>
            <person name="Jang H."/>
            <person name="Shin C.-H."/>
            <person name="Yu H.-J."/>
            <person name="Mun J.-H."/>
        </authorList>
    </citation>
    <scope>NUCLEOTIDE SEQUENCE [LARGE SCALE GENOMIC DNA]</scope>
    <source>
        <strain evidence="3">cv. Jeju island</strain>
        <tissue evidence="2">Leaf</tissue>
    </source>
</reference>
<organism evidence="2 3">
    <name type="scientific">Prunus yedoensis var. nudiflora</name>
    <dbReference type="NCBI Taxonomy" id="2094558"/>
    <lineage>
        <taxon>Eukaryota</taxon>
        <taxon>Viridiplantae</taxon>
        <taxon>Streptophyta</taxon>
        <taxon>Embryophyta</taxon>
        <taxon>Tracheophyta</taxon>
        <taxon>Spermatophyta</taxon>
        <taxon>Magnoliopsida</taxon>
        <taxon>eudicotyledons</taxon>
        <taxon>Gunneridae</taxon>
        <taxon>Pentapetalae</taxon>
        <taxon>rosids</taxon>
        <taxon>fabids</taxon>
        <taxon>Rosales</taxon>
        <taxon>Rosaceae</taxon>
        <taxon>Amygdaloideae</taxon>
        <taxon>Amygdaleae</taxon>
        <taxon>Prunus</taxon>
    </lineage>
</organism>
<dbReference type="GO" id="GO:0016020">
    <property type="term" value="C:membrane"/>
    <property type="evidence" value="ECO:0007669"/>
    <property type="project" value="InterPro"/>
</dbReference>
<protein>
    <submittedName>
        <fullName evidence="2">ABC transporter A family member 8-like</fullName>
    </submittedName>
</protein>
<dbReference type="STRING" id="2094558.A0A314Y9A9"/>
<keyword evidence="3" id="KW-1185">Reference proteome</keyword>
<dbReference type="Proteomes" id="UP000250321">
    <property type="component" value="Unassembled WGS sequence"/>
</dbReference>
<name>A0A314Y9A9_PRUYE</name>
<dbReference type="OrthoDB" id="8061355at2759"/>
<feature type="transmembrane region" description="Helical" evidence="1">
    <location>
        <begin position="336"/>
        <end position="354"/>
    </location>
</feature>
<dbReference type="GO" id="GO:0005319">
    <property type="term" value="F:lipid transporter activity"/>
    <property type="evidence" value="ECO:0007669"/>
    <property type="project" value="TreeGrafter"/>
</dbReference>
<gene>
    <name evidence="2" type="ORF">Pyn_21303</name>
</gene>
<feature type="transmembrane region" description="Helical" evidence="1">
    <location>
        <begin position="255"/>
        <end position="274"/>
    </location>
</feature>
<comment type="caution">
    <text evidence="2">The sequence shown here is derived from an EMBL/GenBank/DDBJ whole genome shotgun (WGS) entry which is preliminary data.</text>
</comment>
<evidence type="ECO:0000256" key="1">
    <source>
        <dbReference type="SAM" id="Phobius"/>
    </source>
</evidence>
<dbReference type="PANTHER" id="PTHR19229">
    <property type="entry name" value="ATP-BINDING CASSETTE TRANSPORTER SUBFAMILY A ABCA"/>
    <property type="match status" value="1"/>
</dbReference>
<keyword evidence="1" id="KW-0812">Transmembrane</keyword>
<keyword evidence="1" id="KW-1133">Transmembrane helix</keyword>
<proteinExistence type="predicted"/>
<dbReference type="EMBL" id="PJQY01001580">
    <property type="protein sequence ID" value="PQQ01321.1"/>
    <property type="molecule type" value="Genomic_DNA"/>
</dbReference>